<dbReference type="GeneID" id="72189389"/>
<dbReference type="InterPro" id="IPR058677">
    <property type="entry name" value="ORF4_N"/>
</dbReference>
<keyword evidence="5" id="KW-1185">Reference proteome</keyword>
<dbReference type="InterPro" id="IPR006311">
    <property type="entry name" value="TAT_signal"/>
</dbReference>
<evidence type="ECO:0000256" key="2">
    <source>
        <dbReference type="SAM" id="Phobius"/>
    </source>
</evidence>
<sequence length="587" mass="63100">MGDDSKLYDTVAQARDDVPSGPSMSRRDVLKTGAMATAMAAGGPAAVNHVAPRYSPIGRADALAGVIAGAAVAAAAGAAVHWYVSGGLDGDSEDETLTQTHRNIRSAARGLDSSAEAEQEFENLVANRSSNWIWQDAVLEFVRGFNDTSDDAPSIPDLKAEMEANIRDDYADLEQQIVDNQTTDVVQLIEMFNHVHSYGHADSAGQIFNFYYTYNTGVDSSEFDWVGGHPVGDVSGYDVSNSDDVLRPFSDYYGDDPVTSTDDIIYIDYETINGETMEAAAGWGDYTFMQGSGFGGGHYYYDSANDDFTSIQVETDSYTGGMPQRWGVTDPDGSDLYGFLDLQRRRSAVSNIRSAAQNLAGEVDSWVDQIDQNYARGSLPAADVVATSRLWEEYSYEEGNASLTALSASQLGFETDLKGTATVVEYPNATSKSEIDGMDGQKIDGNLLLDTPDEVSVNSGEAYVVDNLTGSDGAVLMTTPSGDTAELEGVFEVKALYSYEDGERVEKDTMTPETYTFSPRDPNQYEEDVEQANNAREAATQNPEINVSDLFGLGGAGAVFNDIPRWAFLVPGAGLIIALFAALAGGE</sequence>
<dbReference type="PROSITE" id="PS51318">
    <property type="entry name" value="TAT"/>
    <property type="match status" value="1"/>
</dbReference>
<evidence type="ECO:0000313" key="5">
    <source>
        <dbReference type="Proteomes" id="UP000830434"/>
    </source>
</evidence>
<dbReference type="AlphaFoldDB" id="A0A8U0IMK1"/>
<feature type="transmembrane region" description="Helical" evidence="2">
    <location>
        <begin position="62"/>
        <end position="84"/>
    </location>
</feature>
<dbReference type="NCBIfam" id="TIGR01409">
    <property type="entry name" value="TAT_signal_seq"/>
    <property type="match status" value="1"/>
</dbReference>
<dbReference type="InterPro" id="IPR019546">
    <property type="entry name" value="TAT_signal_bac_arc"/>
</dbReference>
<feature type="region of interest" description="Disordered" evidence="1">
    <location>
        <begin position="1"/>
        <end position="25"/>
    </location>
</feature>
<evidence type="ECO:0000256" key="1">
    <source>
        <dbReference type="SAM" id="MobiDB-lite"/>
    </source>
</evidence>
<keyword evidence="2" id="KW-0812">Transmembrane</keyword>
<evidence type="ECO:0000313" key="4">
    <source>
        <dbReference type="EMBL" id="UPW01652.1"/>
    </source>
</evidence>
<reference evidence="4" key="1">
    <citation type="submission" date="2022-04" db="EMBL/GenBank/DDBJ databases">
        <title>Diverse halophilic archaea isolated from saline environments.</title>
        <authorList>
            <person name="Cui H.-L."/>
        </authorList>
    </citation>
    <scope>NUCLEOTIDE SEQUENCE</scope>
    <source>
        <strain evidence="4">XZYJT40</strain>
    </source>
</reference>
<organism evidence="4 5">
    <name type="scientific">Halorussus gelatinilyticus</name>
    <dbReference type="NCBI Taxonomy" id="2937524"/>
    <lineage>
        <taxon>Archaea</taxon>
        <taxon>Methanobacteriati</taxon>
        <taxon>Methanobacteriota</taxon>
        <taxon>Stenosarchaea group</taxon>
        <taxon>Halobacteria</taxon>
        <taxon>Halobacteriales</taxon>
        <taxon>Haladaptataceae</taxon>
        <taxon>Halorussus</taxon>
    </lineage>
</organism>
<accession>A0A8U0IMK1</accession>
<feature type="domain" description="Envelope protein N-terminal" evidence="3">
    <location>
        <begin position="90"/>
        <end position="412"/>
    </location>
</feature>
<keyword evidence="2" id="KW-0472">Membrane</keyword>
<dbReference type="EMBL" id="CP096658">
    <property type="protein sequence ID" value="UPW01652.1"/>
    <property type="molecule type" value="Genomic_DNA"/>
</dbReference>
<dbReference type="RefSeq" id="WP_248656050.1">
    <property type="nucleotide sequence ID" value="NZ_CP096658.1"/>
</dbReference>
<feature type="transmembrane region" description="Helical" evidence="2">
    <location>
        <begin position="566"/>
        <end position="585"/>
    </location>
</feature>
<keyword evidence="2" id="KW-1133">Transmembrane helix</keyword>
<dbReference type="KEGG" id="haxz:M0R88_06000"/>
<gene>
    <name evidence="4" type="ORF">M0R88_06000</name>
</gene>
<name>A0A8U0IMK1_9EURY</name>
<proteinExistence type="predicted"/>
<protein>
    <submittedName>
        <fullName evidence="4">Twin-arginine translocation signal domain-containing protein</fullName>
    </submittedName>
</protein>
<evidence type="ECO:0000259" key="3">
    <source>
        <dbReference type="Pfam" id="PF26255"/>
    </source>
</evidence>
<dbReference type="Pfam" id="PF26255">
    <property type="entry name" value="Viral_env_HRPV"/>
    <property type="match status" value="1"/>
</dbReference>
<dbReference type="Proteomes" id="UP000830434">
    <property type="component" value="Chromosome"/>
</dbReference>